<protein>
    <recommendedName>
        <fullName evidence="3">DUF4291 domain-containing protein</fullName>
    </recommendedName>
</protein>
<dbReference type="PANTHER" id="PTHR38567">
    <property type="entry name" value="DUF4291 DOMAIN-CONTAINING PROTEIN"/>
    <property type="match status" value="1"/>
</dbReference>
<evidence type="ECO:0000313" key="1">
    <source>
        <dbReference type="EMBL" id="GII96564.1"/>
    </source>
</evidence>
<dbReference type="EMBL" id="BOOW01000045">
    <property type="protein sequence ID" value="GII96564.1"/>
    <property type="molecule type" value="Genomic_DNA"/>
</dbReference>
<sequence>MTGDYRQIRADYDENGITVYQAYGPHIAIPAAKSGRFPETWSRQRMTWIKPSFLWMMYRSGWAGKPGQEHVVAVRLRREGFEDALRNAGLSHYDRKAHADHDAWARTRHRQVRVQWDPERDLHLHALPHRSLQVGLSGAYAARYADEWILDITDITDTVNEVRRLVADGDLSGAAERLPLERPYPVSADIATTLGM</sequence>
<proteinExistence type="predicted"/>
<dbReference type="Pfam" id="PF14124">
    <property type="entry name" value="DUF4291"/>
    <property type="match status" value="1"/>
</dbReference>
<comment type="caution">
    <text evidence="1">The sequence shown here is derived from an EMBL/GenBank/DDBJ whole genome shotgun (WGS) entry which is preliminary data.</text>
</comment>
<accession>A0A919RQV2</accession>
<organism evidence="1 2">
    <name type="scientific">Sinosporangium siamense</name>
    <dbReference type="NCBI Taxonomy" id="1367973"/>
    <lineage>
        <taxon>Bacteria</taxon>
        <taxon>Bacillati</taxon>
        <taxon>Actinomycetota</taxon>
        <taxon>Actinomycetes</taxon>
        <taxon>Streptosporangiales</taxon>
        <taxon>Streptosporangiaceae</taxon>
        <taxon>Sinosporangium</taxon>
    </lineage>
</organism>
<keyword evidence="2" id="KW-1185">Reference proteome</keyword>
<dbReference type="InterPro" id="IPR025633">
    <property type="entry name" value="DUF4291"/>
</dbReference>
<dbReference type="Proteomes" id="UP000606172">
    <property type="component" value="Unassembled WGS sequence"/>
</dbReference>
<evidence type="ECO:0008006" key="3">
    <source>
        <dbReference type="Google" id="ProtNLM"/>
    </source>
</evidence>
<dbReference type="RefSeq" id="WP_204031557.1">
    <property type="nucleotide sequence ID" value="NZ_BOOW01000045.1"/>
</dbReference>
<reference evidence="1" key="1">
    <citation type="submission" date="2021-01" db="EMBL/GenBank/DDBJ databases">
        <title>Whole genome shotgun sequence of Sinosporangium siamense NBRC 109515.</title>
        <authorList>
            <person name="Komaki H."/>
            <person name="Tamura T."/>
        </authorList>
    </citation>
    <scope>NUCLEOTIDE SEQUENCE</scope>
    <source>
        <strain evidence="1">NBRC 109515</strain>
    </source>
</reference>
<evidence type="ECO:0000313" key="2">
    <source>
        <dbReference type="Proteomes" id="UP000606172"/>
    </source>
</evidence>
<dbReference type="PANTHER" id="PTHR38567:SF1">
    <property type="entry name" value="DUF4291 DOMAIN-CONTAINING PROTEIN"/>
    <property type="match status" value="1"/>
</dbReference>
<gene>
    <name evidence="1" type="ORF">Ssi02_67950</name>
</gene>
<name>A0A919RQV2_9ACTN</name>
<dbReference type="AlphaFoldDB" id="A0A919RQV2"/>